<protein>
    <submittedName>
        <fullName evidence="2">Uncharacterized protein</fullName>
    </submittedName>
</protein>
<evidence type="ECO:0000256" key="1">
    <source>
        <dbReference type="SAM" id="MobiDB-lite"/>
    </source>
</evidence>
<proteinExistence type="predicted"/>
<evidence type="ECO:0000313" key="2">
    <source>
        <dbReference type="EMBL" id="PBK86547.1"/>
    </source>
</evidence>
<dbReference type="EMBL" id="KZ293683">
    <property type="protein sequence ID" value="PBK86547.1"/>
    <property type="molecule type" value="Genomic_DNA"/>
</dbReference>
<name>A0A2H3DBT9_ARMGA</name>
<sequence>MTFTAPMMMNMTSSSTECTRHTKGKQGRVSVFAITPEDLNDDHEFGRRKVNHSDSWNLLKLISSKGESTVLSVTVRVDTTFIQTDLLLEISQEAARRV</sequence>
<keyword evidence="3" id="KW-1185">Reference proteome</keyword>
<evidence type="ECO:0000313" key="3">
    <source>
        <dbReference type="Proteomes" id="UP000217790"/>
    </source>
</evidence>
<feature type="region of interest" description="Disordered" evidence="1">
    <location>
        <begin position="1"/>
        <end position="25"/>
    </location>
</feature>
<dbReference type="AlphaFoldDB" id="A0A2H3DBT9"/>
<gene>
    <name evidence="2" type="ORF">ARMGADRAFT_530578</name>
</gene>
<accession>A0A2H3DBT9</accession>
<reference evidence="3" key="1">
    <citation type="journal article" date="2017" name="Nat. Ecol. Evol.">
        <title>Genome expansion and lineage-specific genetic innovations in the forest pathogenic fungi Armillaria.</title>
        <authorList>
            <person name="Sipos G."/>
            <person name="Prasanna A.N."/>
            <person name="Walter M.C."/>
            <person name="O'Connor E."/>
            <person name="Balint B."/>
            <person name="Krizsan K."/>
            <person name="Kiss B."/>
            <person name="Hess J."/>
            <person name="Varga T."/>
            <person name="Slot J."/>
            <person name="Riley R."/>
            <person name="Boka B."/>
            <person name="Rigling D."/>
            <person name="Barry K."/>
            <person name="Lee J."/>
            <person name="Mihaltcheva S."/>
            <person name="LaButti K."/>
            <person name="Lipzen A."/>
            <person name="Waldron R."/>
            <person name="Moloney N.M."/>
            <person name="Sperisen C."/>
            <person name="Kredics L."/>
            <person name="Vagvoelgyi C."/>
            <person name="Patrignani A."/>
            <person name="Fitzpatrick D."/>
            <person name="Nagy I."/>
            <person name="Doyle S."/>
            <person name="Anderson J.B."/>
            <person name="Grigoriev I.V."/>
            <person name="Gueldener U."/>
            <person name="Muensterkoetter M."/>
            <person name="Nagy L.G."/>
        </authorList>
    </citation>
    <scope>NUCLEOTIDE SEQUENCE [LARGE SCALE GENOMIC DNA]</scope>
    <source>
        <strain evidence="3">Ar21-2</strain>
    </source>
</reference>
<dbReference type="Proteomes" id="UP000217790">
    <property type="component" value="Unassembled WGS sequence"/>
</dbReference>
<dbReference type="InParanoid" id="A0A2H3DBT9"/>
<organism evidence="2 3">
    <name type="scientific">Armillaria gallica</name>
    <name type="common">Bulbous honey fungus</name>
    <name type="synonym">Armillaria bulbosa</name>
    <dbReference type="NCBI Taxonomy" id="47427"/>
    <lineage>
        <taxon>Eukaryota</taxon>
        <taxon>Fungi</taxon>
        <taxon>Dikarya</taxon>
        <taxon>Basidiomycota</taxon>
        <taxon>Agaricomycotina</taxon>
        <taxon>Agaricomycetes</taxon>
        <taxon>Agaricomycetidae</taxon>
        <taxon>Agaricales</taxon>
        <taxon>Marasmiineae</taxon>
        <taxon>Physalacriaceae</taxon>
        <taxon>Armillaria</taxon>
    </lineage>
</organism>